<dbReference type="EMBL" id="CP009889">
    <property type="protein sequence ID" value="AIY66760.1"/>
    <property type="molecule type" value="Genomic_DNA"/>
</dbReference>
<sequence>MKVISSRFLVGVLLSVSGALMAISSLLIGQDVSLNRVLDFYLLEGLISQEHASLIAAFAFATMAILAGLSIKSDKAQKLLAICLLIISVTPLFTLLDSSRWIAELGGFPAIGSGQGIIKYFALMAIAIHLFYAHNMTLRQQQWVQLFPVVLVLLWIGGMKFTEIEAQGIEDLVRSSPLMSWMYHLWSVQTASNLIGIYDLIALGLLVLSVYFQRVLWLGILMAGAVMLTTQTFLFTWPPALSSDTVLSSGGQFLIKDLWFVANLVLFTCLAIKQSKQAQLRD</sequence>
<dbReference type="GO" id="GO:1901530">
    <property type="term" value="P:response to hypochlorite"/>
    <property type="evidence" value="ECO:0007669"/>
    <property type="project" value="TreeGrafter"/>
</dbReference>
<evidence type="ECO:0000256" key="1">
    <source>
        <dbReference type="SAM" id="Phobius"/>
    </source>
</evidence>
<keyword evidence="1" id="KW-1133">Transmembrane helix</keyword>
<feature type="transmembrane region" description="Helical" evidence="1">
    <location>
        <begin position="108"/>
        <end position="131"/>
    </location>
</feature>
<dbReference type="KEGG" id="pseo:OM33_16710"/>
<gene>
    <name evidence="2" type="ORF">OM33_16710</name>
</gene>
<accession>A0A0A7EJ87</accession>
<name>A0A0A7EJ87_9GAMM</name>
<dbReference type="HOGENOM" id="CLU_1007248_0_0_6"/>
<dbReference type="Proteomes" id="UP000030341">
    <property type="component" value="Chromosome 2"/>
</dbReference>
<feature type="transmembrane region" description="Helical" evidence="1">
    <location>
        <begin position="143"/>
        <end position="161"/>
    </location>
</feature>
<organism evidence="2 3">
    <name type="scientific">Pseudoalteromonas piratica</name>
    <dbReference type="NCBI Taxonomy" id="1348114"/>
    <lineage>
        <taxon>Bacteria</taxon>
        <taxon>Pseudomonadati</taxon>
        <taxon>Pseudomonadota</taxon>
        <taxon>Gammaproteobacteria</taxon>
        <taxon>Alteromonadales</taxon>
        <taxon>Pseudoalteromonadaceae</taxon>
        <taxon>Pseudoalteromonas</taxon>
    </lineage>
</organism>
<keyword evidence="1" id="KW-0472">Membrane</keyword>
<feature type="transmembrane region" description="Helical" evidence="1">
    <location>
        <begin position="254"/>
        <end position="272"/>
    </location>
</feature>
<proteinExistence type="predicted"/>
<feature type="transmembrane region" description="Helical" evidence="1">
    <location>
        <begin position="215"/>
        <end position="234"/>
    </location>
</feature>
<dbReference type="GO" id="GO:0005886">
    <property type="term" value="C:plasma membrane"/>
    <property type="evidence" value="ECO:0007669"/>
    <property type="project" value="TreeGrafter"/>
</dbReference>
<dbReference type="Pfam" id="PF04224">
    <property type="entry name" value="DUF417"/>
    <property type="match status" value="1"/>
</dbReference>
<evidence type="ECO:0008006" key="4">
    <source>
        <dbReference type="Google" id="ProtNLM"/>
    </source>
</evidence>
<evidence type="ECO:0000313" key="3">
    <source>
        <dbReference type="Proteomes" id="UP000030341"/>
    </source>
</evidence>
<protein>
    <recommendedName>
        <fullName evidence="4">DUF417 family protein</fullName>
    </recommendedName>
</protein>
<feature type="transmembrane region" description="Helical" evidence="1">
    <location>
        <begin position="53"/>
        <end position="71"/>
    </location>
</feature>
<keyword evidence="1" id="KW-0812">Transmembrane</keyword>
<dbReference type="InterPro" id="IPR007339">
    <property type="entry name" value="RclC-like"/>
</dbReference>
<evidence type="ECO:0000313" key="2">
    <source>
        <dbReference type="EMBL" id="AIY66760.1"/>
    </source>
</evidence>
<dbReference type="OrthoDB" id="1118972at2"/>
<keyword evidence="3" id="KW-1185">Reference proteome</keyword>
<dbReference type="eggNOG" id="COG3059">
    <property type="taxonomic scope" value="Bacteria"/>
</dbReference>
<dbReference type="STRING" id="1348114.OM33_16710"/>
<feature type="transmembrane region" description="Helical" evidence="1">
    <location>
        <begin position="181"/>
        <end position="208"/>
    </location>
</feature>
<dbReference type="PANTHER" id="PTHR40106:SF1">
    <property type="entry name" value="INNER MEMBRANE PROTEIN RCLC"/>
    <property type="match status" value="1"/>
</dbReference>
<feature type="transmembrane region" description="Helical" evidence="1">
    <location>
        <begin position="78"/>
        <end position="96"/>
    </location>
</feature>
<dbReference type="PANTHER" id="PTHR40106">
    <property type="entry name" value="INNER MEMBRANE PROTEIN RCLC"/>
    <property type="match status" value="1"/>
</dbReference>
<dbReference type="AlphaFoldDB" id="A0A0A7EJ87"/>
<reference evidence="2 3" key="1">
    <citation type="submission" date="2014-11" db="EMBL/GenBank/DDBJ databases">
        <title>Complete Genome Sequence of Pseudoalteromonas sp. Strain OCN003 Isolated from Kaneohe Bay, Oahu, Hawaii.</title>
        <authorList>
            <person name="Beurmann S."/>
            <person name="Videau P."/>
            <person name="Ushijima B."/>
            <person name="Smith A.M."/>
            <person name="Aeby G.S."/>
            <person name="Callahan S.M."/>
            <person name="Belcaid M."/>
        </authorList>
    </citation>
    <scope>NUCLEOTIDE SEQUENCE [LARGE SCALE GENOMIC DNA]</scope>
    <source>
        <strain evidence="2 3">OCN003</strain>
    </source>
</reference>